<dbReference type="InterPro" id="IPR051791">
    <property type="entry name" value="Pra-immunoreactive"/>
</dbReference>
<dbReference type="PANTHER" id="PTHR36115">
    <property type="entry name" value="PROLINE-RICH ANTIGEN HOMOLOG-RELATED"/>
    <property type="match status" value="1"/>
</dbReference>
<evidence type="ECO:0000256" key="3">
    <source>
        <dbReference type="ARBA" id="ARBA00022692"/>
    </source>
</evidence>
<dbReference type="Pfam" id="PF06271">
    <property type="entry name" value="RDD"/>
    <property type="match status" value="1"/>
</dbReference>
<dbReference type="Proteomes" id="UP000316706">
    <property type="component" value="Unassembled WGS sequence"/>
</dbReference>
<name>A0A543IML3_9ACTN</name>
<proteinExistence type="predicted"/>
<feature type="transmembrane region" description="Helical" evidence="7">
    <location>
        <begin position="102"/>
        <end position="123"/>
    </location>
</feature>
<dbReference type="GO" id="GO:0005886">
    <property type="term" value="C:plasma membrane"/>
    <property type="evidence" value="ECO:0007669"/>
    <property type="project" value="UniProtKB-SubCell"/>
</dbReference>
<keyword evidence="10" id="KW-1185">Reference proteome</keyword>
<feature type="transmembrane region" description="Helical" evidence="7">
    <location>
        <begin position="191"/>
        <end position="213"/>
    </location>
</feature>
<organism evidence="9 10">
    <name type="scientific">Actinomadura hallensis</name>
    <dbReference type="NCBI Taxonomy" id="337895"/>
    <lineage>
        <taxon>Bacteria</taxon>
        <taxon>Bacillati</taxon>
        <taxon>Actinomycetota</taxon>
        <taxon>Actinomycetes</taxon>
        <taxon>Streptosporangiales</taxon>
        <taxon>Thermomonosporaceae</taxon>
        <taxon>Actinomadura</taxon>
    </lineage>
</organism>
<protein>
    <submittedName>
        <fullName evidence="9">Putative RDD family membrane protein YckC</fullName>
    </submittedName>
</protein>
<keyword evidence="4 7" id="KW-1133">Transmembrane helix</keyword>
<feature type="compositionally biased region" description="Low complexity" evidence="6">
    <location>
        <begin position="37"/>
        <end position="53"/>
    </location>
</feature>
<dbReference type="EMBL" id="VFPO01000001">
    <property type="protein sequence ID" value="TQM71817.1"/>
    <property type="molecule type" value="Genomic_DNA"/>
</dbReference>
<evidence type="ECO:0000256" key="5">
    <source>
        <dbReference type="ARBA" id="ARBA00023136"/>
    </source>
</evidence>
<feature type="region of interest" description="Disordered" evidence="6">
    <location>
        <begin position="1"/>
        <end position="53"/>
    </location>
</feature>
<comment type="caution">
    <text evidence="9">The sequence shown here is derived from an EMBL/GenBank/DDBJ whole genome shotgun (WGS) entry which is preliminary data.</text>
</comment>
<evidence type="ECO:0000259" key="8">
    <source>
        <dbReference type="Pfam" id="PF06271"/>
    </source>
</evidence>
<reference evidence="9 10" key="1">
    <citation type="submission" date="2019-06" db="EMBL/GenBank/DDBJ databases">
        <title>Sequencing the genomes of 1000 actinobacteria strains.</title>
        <authorList>
            <person name="Klenk H.-P."/>
        </authorList>
    </citation>
    <scope>NUCLEOTIDE SEQUENCE [LARGE SCALE GENOMIC DNA]</scope>
    <source>
        <strain evidence="9 10">DSM 45043</strain>
    </source>
</reference>
<keyword evidence="2" id="KW-1003">Cell membrane</keyword>
<feature type="transmembrane region" description="Helical" evidence="7">
    <location>
        <begin position="135"/>
        <end position="155"/>
    </location>
</feature>
<evidence type="ECO:0000256" key="2">
    <source>
        <dbReference type="ARBA" id="ARBA00022475"/>
    </source>
</evidence>
<accession>A0A543IML3</accession>
<evidence type="ECO:0000313" key="10">
    <source>
        <dbReference type="Proteomes" id="UP000316706"/>
    </source>
</evidence>
<evidence type="ECO:0000256" key="4">
    <source>
        <dbReference type="ARBA" id="ARBA00022989"/>
    </source>
</evidence>
<dbReference type="RefSeq" id="WP_141973390.1">
    <property type="nucleotide sequence ID" value="NZ_VFPO01000001.1"/>
</dbReference>
<keyword evidence="5 7" id="KW-0472">Membrane</keyword>
<evidence type="ECO:0000313" key="9">
    <source>
        <dbReference type="EMBL" id="TQM71817.1"/>
    </source>
</evidence>
<dbReference type="OrthoDB" id="9774993at2"/>
<sequence length="272" mass="30345">MSDSPNRRRRRHQPQGQGTYGPPPPYQGPRHQPRPPAQQQWQQPQQQQWGHQPAYNQTYEASYDQYGDQYGDAHYGGYGDGHSELALAPILRRAGARLMDNALVAVFGFALVLPVTIGAFGLGKPGSSTEDDGGVWNWPIIFTLFAVLSVLPFLYEAVQLAMSGRTLGKRLMGLGVVQARPMGEPITTTQAIWRAGIVHVGYQIGVFFFLAIAVMVWDYAAYGMVLVWAGALMAYLWAIWDQPLHQSLHDRFSGTLVIDERVGYAEYDEYAE</sequence>
<feature type="domain" description="RDD" evidence="8">
    <location>
        <begin position="88"/>
        <end position="254"/>
    </location>
</feature>
<dbReference type="AlphaFoldDB" id="A0A543IML3"/>
<evidence type="ECO:0000256" key="7">
    <source>
        <dbReference type="SAM" id="Phobius"/>
    </source>
</evidence>
<evidence type="ECO:0000256" key="6">
    <source>
        <dbReference type="SAM" id="MobiDB-lite"/>
    </source>
</evidence>
<feature type="transmembrane region" description="Helical" evidence="7">
    <location>
        <begin position="219"/>
        <end position="240"/>
    </location>
</feature>
<gene>
    <name evidence="9" type="ORF">FHX41_5595</name>
</gene>
<dbReference type="InterPro" id="IPR010432">
    <property type="entry name" value="RDD"/>
</dbReference>
<evidence type="ECO:0000256" key="1">
    <source>
        <dbReference type="ARBA" id="ARBA00004651"/>
    </source>
</evidence>
<keyword evidence="3 7" id="KW-0812">Transmembrane</keyword>
<comment type="subcellular location">
    <subcellularLocation>
        <location evidence="1">Cell membrane</location>
        <topology evidence="1">Multi-pass membrane protein</topology>
    </subcellularLocation>
</comment>